<evidence type="ECO:0000256" key="1">
    <source>
        <dbReference type="ARBA" id="ARBA00022618"/>
    </source>
</evidence>
<dbReference type="GO" id="GO:0006357">
    <property type="term" value="P:regulation of transcription by RNA polymerase II"/>
    <property type="evidence" value="ECO:0007669"/>
    <property type="project" value="InterPro"/>
</dbReference>
<accession>A0A067GYH1</accession>
<dbReference type="AlphaFoldDB" id="A0A067GYH1"/>
<sequence>MVLHRREFSPSKKDGISFKKDSELWKLYCSFLQELGTKLKLPQVIVACAMMLCHQFYMHQLHDVYYKQKELILTAERLLPATIAFDFDIQLPYEPLVAAFTRLDLVCDLAKSSMEFHK</sequence>
<evidence type="ECO:0008006" key="5">
    <source>
        <dbReference type="Google" id="ProtNLM"/>
    </source>
</evidence>
<keyword evidence="2" id="KW-0131">Cell cycle</keyword>
<evidence type="ECO:0000313" key="3">
    <source>
        <dbReference type="EMBL" id="KDO84649.1"/>
    </source>
</evidence>
<dbReference type="STRING" id="2711.A0A067GYH1"/>
<keyword evidence="1" id="KW-0132">Cell division</keyword>
<gene>
    <name evidence="3" type="ORF">CISIN_1g038406mg</name>
</gene>
<name>A0A067GYH1_CITSI</name>
<dbReference type="InterPro" id="IPR036915">
    <property type="entry name" value="Cyclin-like_sf"/>
</dbReference>
<dbReference type="InterPro" id="IPR043198">
    <property type="entry name" value="Cyclin/Ssn8"/>
</dbReference>
<dbReference type="EMBL" id="KK784874">
    <property type="protein sequence ID" value="KDO84649.1"/>
    <property type="molecule type" value="Genomic_DNA"/>
</dbReference>
<keyword evidence="4" id="KW-1185">Reference proteome</keyword>
<proteinExistence type="predicted"/>
<organism evidence="3 4">
    <name type="scientific">Citrus sinensis</name>
    <name type="common">Sweet orange</name>
    <name type="synonym">Citrus aurantium var. sinensis</name>
    <dbReference type="NCBI Taxonomy" id="2711"/>
    <lineage>
        <taxon>Eukaryota</taxon>
        <taxon>Viridiplantae</taxon>
        <taxon>Streptophyta</taxon>
        <taxon>Embryophyta</taxon>
        <taxon>Tracheophyta</taxon>
        <taxon>Spermatophyta</taxon>
        <taxon>Magnoliopsida</taxon>
        <taxon>eudicotyledons</taxon>
        <taxon>Gunneridae</taxon>
        <taxon>Pentapetalae</taxon>
        <taxon>rosids</taxon>
        <taxon>malvids</taxon>
        <taxon>Sapindales</taxon>
        <taxon>Rutaceae</taxon>
        <taxon>Aurantioideae</taxon>
        <taxon>Citrus</taxon>
    </lineage>
</organism>
<protein>
    <recommendedName>
        <fullName evidence="5">Cyclin N-terminal domain-containing protein</fullName>
    </recommendedName>
</protein>
<dbReference type="GO" id="GO:0051301">
    <property type="term" value="P:cell division"/>
    <property type="evidence" value="ECO:0007669"/>
    <property type="project" value="UniProtKB-KW"/>
</dbReference>
<evidence type="ECO:0000313" key="4">
    <source>
        <dbReference type="Proteomes" id="UP000027120"/>
    </source>
</evidence>
<dbReference type="Proteomes" id="UP000027120">
    <property type="component" value="Unassembled WGS sequence"/>
</dbReference>
<dbReference type="PANTHER" id="PTHR10026">
    <property type="entry name" value="CYCLIN"/>
    <property type="match status" value="1"/>
</dbReference>
<dbReference type="SUPFAM" id="SSF47954">
    <property type="entry name" value="Cyclin-like"/>
    <property type="match status" value="1"/>
</dbReference>
<dbReference type="GO" id="GO:0016538">
    <property type="term" value="F:cyclin-dependent protein serine/threonine kinase regulator activity"/>
    <property type="evidence" value="ECO:0007669"/>
    <property type="project" value="InterPro"/>
</dbReference>
<reference evidence="3 4" key="1">
    <citation type="submission" date="2014-04" db="EMBL/GenBank/DDBJ databases">
        <authorList>
            <consortium name="International Citrus Genome Consortium"/>
            <person name="Gmitter F."/>
            <person name="Chen C."/>
            <person name="Farmerie W."/>
            <person name="Harkins T."/>
            <person name="Desany B."/>
            <person name="Mohiuddin M."/>
            <person name="Kodira C."/>
            <person name="Borodovsky M."/>
            <person name="Lomsadze A."/>
            <person name="Burns P."/>
            <person name="Jenkins J."/>
            <person name="Prochnik S."/>
            <person name="Shu S."/>
            <person name="Chapman J."/>
            <person name="Pitluck S."/>
            <person name="Schmutz J."/>
            <person name="Rokhsar D."/>
        </authorList>
    </citation>
    <scope>NUCLEOTIDE SEQUENCE</scope>
</reference>
<dbReference type="Gene3D" id="1.10.472.10">
    <property type="entry name" value="Cyclin-like"/>
    <property type="match status" value="1"/>
</dbReference>
<dbReference type="SMR" id="A0A067GYH1"/>
<evidence type="ECO:0000256" key="2">
    <source>
        <dbReference type="ARBA" id="ARBA00023306"/>
    </source>
</evidence>